<evidence type="ECO:0000256" key="2">
    <source>
        <dbReference type="ARBA" id="ARBA00022490"/>
    </source>
</evidence>
<dbReference type="AlphaFoldDB" id="A0A9N9MVF6"/>
<organism evidence="4 5">
    <name type="scientific">Ceutorhynchus assimilis</name>
    <name type="common">cabbage seed weevil</name>
    <dbReference type="NCBI Taxonomy" id="467358"/>
    <lineage>
        <taxon>Eukaryota</taxon>
        <taxon>Metazoa</taxon>
        <taxon>Ecdysozoa</taxon>
        <taxon>Arthropoda</taxon>
        <taxon>Hexapoda</taxon>
        <taxon>Insecta</taxon>
        <taxon>Pterygota</taxon>
        <taxon>Neoptera</taxon>
        <taxon>Endopterygota</taxon>
        <taxon>Coleoptera</taxon>
        <taxon>Polyphaga</taxon>
        <taxon>Cucujiformia</taxon>
        <taxon>Curculionidae</taxon>
        <taxon>Ceutorhynchinae</taxon>
        <taxon>Ceutorhynchus</taxon>
    </lineage>
</organism>
<dbReference type="EMBL" id="OU892280">
    <property type="protein sequence ID" value="CAG9767934.1"/>
    <property type="molecule type" value="Genomic_DNA"/>
</dbReference>
<dbReference type="SUPFAM" id="SSF48371">
    <property type="entry name" value="ARM repeat"/>
    <property type="match status" value="1"/>
</dbReference>
<dbReference type="InterPro" id="IPR011989">
    <property type="entry name" value="ARM-like"/>
</dbReference>
<comment type="subcellular location">
    <subcellularLocation>
        <location evidence="1">Cytoplasm</location>
    </subcellularLocation>
</comment>
<sequence length="909" mass="104887">MDWEDTVTVEHVDTEWHQYFQNALKTDHKLDYNQNNHCWCKCSENGIDFEMTDNERQHYISFLVKIPKLFDKLKHWPITEQKLLVLAVARIISSNEKTFIQINTNSTYNALVKMAEITKTTTSTPVKVRYIDMICSFVEHEAGLKWTLENECWTGIWDLVMQCHEENCDEVNQNLYNIISKFLQKTSKCSPKICEHVTKQIMQPVISSANKNYPKTKKEPIEMINIKDCKNLEQTLKCSIGILERLLANISETGSEALKYFSHLLHSCEILSILSNNIESSMQLNCVMTILCFYGITELFDGITVVNHDPLVLSGFLKIVEREMRKENLKSVLELFYYAQKYWDCISTRVPKHFQNGKPIDIKYVLTAFQVEPIMLLGEKLLQNPYSDEETEKLFRDISLKAMTNRMSEECVKLGYKLRSEYAKAPMGSELTAFKCIIKSKPLYSRECLALVFQILIYGFKDFVKYVNGDAKLAEIEHNQLIGEGMLQAILVFLEDFDLSWRESLGSLELPGLNYEFYTCTNKWNPNVVLLFLKILDITISKNLSANMVLLVDYNSDHVDGLDNMGSMLLGKCASHKVEVREAAMTVVCTICEKVNEGFKSFERILLHHVTLDIILTIATSDFINSIRAIALTCLQKMIVMNQFEAYFLSSPFINKIIEHIAKEKDPNALKVSLKLIRQIYENNYNKITDNLVQIYSLMSKVAIEGENMDVQEEAVKFWEFVTRQNLERQGMIDDDFPNVTFSKEQKKIIRLDEKEIRKRLFQAMDSMSKTGCFNVYRQILVNPDTPANVLATTITIITNFSKLLKRYDVTREFITLNQNYPNLWSIASNIESPASNCAVNDESLGELIEETMMQMTGELSFTEMFPLPSNLNEAGEFLMLKDPENPIVQVSPVDFIEFIYRKLPSLRT</sequence>
<keyword evidence="5" id="KW-1185">Reference proteome</keyword>
<protein>
    <submittedName>
        <fullName evidence="4">Uncharacterized protein</fullName>
    </submittedName>
</protein>
<dbReference type="GO" id="GO:0005737">
    <property type="term" value="C:cytoplasm"/>
    <property type="evidence" value="ECO:0007669"/>
    <property type="project" value="UniProtKB-SubCell"/>
</dbReference>
<dbReference type="InterPro" id="IPR016024">
    <property type="entry name" value="ARM-type_fold"/>
</dbReference>
<name>A0A9N9MVF6_9CUCU</name>
<reference evidence="4" key="1">
    <citation type="submission" date="2022-01" db="EMBL/GenBank/DDBJ databases">
        <authorList>
            <person name="King R."/>
        </authorList>
    </citation>
    <scope>NUCLEOTIDE SEQUENCE</scope>
</reference>
<proteinExistence type="inferred from homology"/>
<dbReference type="OrthoDB" id="10057956at2759"/>
<dbReference type="GO" id="GO:0008283">
    <property type="term" value="P:cell population proliferation"/>
    <property type="evidence" value="ECO:0007669"/>
    <property type="project" value="InterPro"/>
</dbReference>
<keyword evidence="2" id="KW-0963">Cytoplasm</keyword>
<evidence type="ECO:0000313" key="4">
    <source>
        <dbReference type="EMBL" id="CAG9767934.1"/>
    </source>
</evidence>
<evidence type="ECO:0000256" key="3">
    <source>
        <dbReference type="ARBA" id="ARBA00061308"/>
    </source>
</evidence>
<dbReference type="Proteomes" id="UP001152799">
    <property type="component" value="Chromosome 4"/>
</dbReference>
<dbReference type="GO" id="GO:0006974">
    <property type="term" value="P:DNA damage response"/>
    <property type="evidence" value="ECO:0007669"/>
    <property type="project" value="InterPro"/>
</dbReference>
<gene>
    <name evidence="4" type="ORF">CEUTPL_LOCUS8488</name>
</gene>
<dbReference type="Gene3D" id="1.25.10.10">
    <property type="entry name" value="Leucine-rich Repeat Variant"/>
    <property type="match status" value="1"/>
</dbReference>
<dbReference type="GO" id="GO:0005634">
    <property type="term" value="C:nucleus"/>
    <property type="evidence" value="ECO:0007669"/>
    <property type="project" value="TreeGrafter"/>
</dbReference>
<evidence type="ECO:0000313" key="5">
    <source>
        <dbReference type="Proteomes" id="UP001152799"/>
    </source>
</evidence>
<accession>A0A9N9MVF6</accession>
<dbReference type="PANTHER" id="PTHR21331">
    <property type="entry name" value="BRCA1-ASSOCIATED ATM ACTIVATOR 1"/>
    <property type="match status" value="1"/>
</dbReference>
<dbReference type="InterPro" id="IPR038904">
    <property type="entry name" value="BRAT1"/>
</dbReference>
<dbReference type="PANTHER" id="PTHR21331:SF2">
    <property type="entry name" value="BRCA1-ASSOCIATED ATM ACTIVATOR 1"/>
    <property type="match status" value="1"/>
</dbReference>
<comment type="similarity">
    <text evidence="3">Belongs to the BRAT1 family.</text>
</comment>
<evidence type="ECO:0000256" key="1">
    <source>
        <dbReference type="ARBA" id="ARBA00004496"/>
    </source>
</evidence>